<dbReference type="EMBL" id="CP133622">
    <property type="protein sequence ID" value="WMV54903.1"/>
    <property type="molecule type" value="Genomic_DNA"/>
</dbReference>
<sequence length="64" mass="7420">MPKDLERGRSEDMLSRILDKLERSDKILKEMKEYESTLSQTVNSPSISIKLLENQMGHISSHMN</sequence>
<evidence type="ECO:0000313" key="1">
    <source>
        <dbReference type="EMBL" id="WMV54903.1"/>
    </source>
</evidence>
<evidence type="ECO:0000313" key="2">
    <source>
        <dbReference type="Proteomes" id="UP001234989"/>
    </source>
</evidence>
<reference evidence="1" key="1">
    <citation type="submission" date="2023-08" db="EMBL/GenBank/DDBJ databases">
        <title>A de novo genome assembly of Solanum verrucosum Schlechtendal, a Mexican diploid species geographically isolated from the other diploid A-genome species in potato relatives.</title>
        <authorList>
            <person name="Hosaka K."/>
        </authorList>
    </citation>
    <scope>NUCLEOTIDE SEQUENCE</scope>
    <source>
        <tissue evidence="1">Young leaves</tissue>
    </source>
</reference>
<keyword evidence="2" id="KW-1185">Reference proteome</keyword>
<accession>A0AAF0ZZ21</accession>
<name>A0AAF0ZZ21_SOLVR</name>
<protein>
    <submittedName>
        <fullName evidence="1">Uncharacterized protein</fullName>
    </submittedName>
</protein>
<dbReference type="AlphaFoldDB" id="A0AAF0ZZ21"/>
<proteinExistence type="predicted"/>
<gene>
    <name evidence="1" type="ORF">MTR67_048288</name>
</gene>
<organism evidence="1 2">
    <name type="scientific">Solanum verrucosum</name>
    <dbReference type="NCBI Taxonomy" id="315347"/>
    <lineage>
        <taxon>Eukaryota</taxon>
        <taxon>Viridiplantae</taxon>
        <taxon>Streptophyta</taxon>
        <taxon>Embryophyta</taxon>
        <taxon>Tracheophyta</taxon>
        <taxon>Spermatophyta</taxon>
        <taxon>Magnoliopsida</taxon>
        <taxon>eudicotyledons</taxon>
        <taxon>Gunneridae</taxon>
        <taxon>Pentapetalae</taxon>
        <taxon>asterids</taxon>
        <taxon>lamiids</taxon>
        <taxon>Solanales</taxon>
        <taxon>Solanaceae</taxon>
        <taxon>Solanoideae</taxon>
        <taxon>Solaneae</taxon>
        <taxon>Solanum</taxon>
    </lineage>
</organism>
<dbReference type="Proteomes" id="UP001234989">
    <property type="component" value="Chromosome 11"/>
</dbReference>